<keyword evidence="2" id="KW-1185">Reference proteome</keyword>
<protein>
    <submittedName>
        <fullName evidence="1">Uncharacterized protein</fullName>
    </submittedName>
</protein>
<dbReference type="AlphaFoldDB" id="A0A5B7HE28"/>
<proteinExistence type="predicted"/>
<reference evidence="1 2" key="1">
    <citation type="submission" date="2019-05" db="EMBL/GenBank/DDBJ databases">
        <title>Another draft genome of Portunus trituberculatus and its Hox gene families provides insights of decapod evolution.</title>
        <authorList>
            <person name="Jeong J.-H."/>
            <person name="Song I."/>
            <person name="Kim S."/>
            <person name="Choi T."/>
            <person name="Kim D."/>
            <person name="Ryu S."/>
            <person name="Kim W."/>
        </authorList>
    </citation>
    <scope>NUCLEOTIDE SEQUENCE [LARGE SCALE GENOMIC DNA]</scope>
    <source>
        <tissue evidence="1">Muscle</tissue>
    </source>
</reference>
<organism evidence="1 2">
    <name type="scientific">Portunus trituberculatus</name>
    <name type="common">Swimming crab</name>
    <name type="synonym">Neptunus trituberculatus</name>
    <dbReference type="NCBI Taxonomy" id="210409"/>
    <lineage>
        <taxon>Eukaryota</taxon>
        <taxon>Metazoa</taxon>
        <taxon>Ecdysozoa</taxon>
        <taxon>Arthropoda</taxon>
        <taxon>Crustacea</taxon>
        <taxon>Multicrustacea</taxon>
        <taxon>Malacostraca</taxon>
        <taxon>Eumalacostraca</taxon>
        <taxon>Eucarida</taxon>
        <taxon>Decapoda</taxon>
        <taxon>Pleocyemata</taxon>
        <taxon>Brachyura</taxon>
        <taxon>Eubrachyura</taxon>
        <taxon>Portunoidea</taxon>
        <taxon>Portunidae</taxon>
        <taxon>Portuninae</taxon>
        <taxon>Portunus</taxon>
    </lineage>
</organism>
<name>A0A5B7HE28_PORTR</name>
<dbReference type="EMBL" id="VSRR010025500">
    <property type="protein sequence ID" value="MPC66914.1"/>
    <property type="molecule type" value="Genomic_DNA"/>
</dbReference>
<accession>A0A5B7HE28</accession>
<evidence type="ECO:0000313" key="1">
    <source>
        <dbReference type="EMBL" id="MPC66914.1"/>
    </source>
</evidence>
<comment type="caution">
    <text evidence="1">The sequence shown here is derived from an EMBL/GenBank/DDBJ whole genome shotgun (WGS) entry which is preliminary data.</text>
</comment>
<sequence length="71" mass="8003">MPVCVLLRPARNILHYPHLLRLLPRSPPLHLPSTTPFHEPSTSPSHEAPLLYRSWIYAAPSDSSESVKRAP</sequence>
<dbReference type="Proteomes" id="UP000324222">
    <property type="component" value="Unassembled WGS sequence"/>
</dbReference>
<gene>
    <name evidence="1" type="ORF">E2C01_061069</name>
</gene>
<evidence type="ECO:0000313" key="2">
    <source>
        <dbReference type="Proteomes" id="UP000324222"/>
    </source>
</evidence>